<organism evidence="1 2">
    <name type="scientific">Aspergillus pseudoustus</name>
    <dbReference type="NCBI Taxonomy" id="1810923"/>
    <lineage>
        <taxon>Eukaryota</taxon>
        <taxon>Fungi</taxon>
        <taxon>Dikarya</taxon>
        <taxon>Ascomycota</taxon>
        <taxon>Pezizomycotina</taxon>
        <taxon>Eurotiomycetes</taxon>
        <taxon>Eurotiomycetidae</taxon>
        <taxon>Eurotiales</taxon>
        <taxon>Aspergillaceae</taxon>
        <taxon>Aspergillus</taxon>
        <taxon>Aspergillus subgen. Nidulantes</taxon>
    </lineage>
</organism>
<evidence type="ECO:0000313" key="1">
    <source>
        <dbReference type="EMBL" id="KAL2851136.1"/>
    </source>
</evidence>
<evidence type="ECO:0000313" key="2">
    <source>
        <dbReference type="Proteomes" id="UP001610446"/>
    </source>
</evidence>
<keyword evidence="2" id="KW-1185">Reference proteome</keyword>
<sequence>MPATNPSSASSSQLPFIVITSLQKTDPETRALIRKHVMLGKNRGKTRSLNLGESTISQDVNNEPTQQQVALIQTCSTIPRKVGSDLSFIPFSETVEPPMIAGVLEFSSVAKKVVFSLESCVAFDRTSPFVFMQALTFDAAYLHAMIFATQAYSAWMAGPVNSMASRSASLHYMKTVRLLQERLLLDDEATKLSDSTLNVVLALAWYAHVTGDFESSRHHMAGLRTMIDLRGGIDTLKDIPKLLFEIVRCDIAMALHSGERPFFSFNNISHEPFLPYINQARSYREENFLENIDKRVSRVWAIMEQFCSLINRSFDANHKIPQVILLDTIASVMYNLLDLRFGSSSIDEAIRLGLLAFSSSVFLQWQSVKQSYRHLATAYRSCLFEISFSRQVPSYLSLWLLIICGISTFDAPNDNLRPLLRAKIELSEVSSWGEMRDIMGSFLWIGLVLDKAGEKYFEFVLSSED</sequence>
<accession>A0ABR4KFT0</accession>
<gene>
    <name evidence="1" type="ORF">BJY01DRAFT_209256</name>
</gene>
<reference evidence="1 2" key="1">
    <citation type="submission" date="2024-07" db="EMBL/GenBank/DDBJ databases">
        <title>Section-level genome sequencing and comparative genomics of Aspergillus sections Usti and Cavernicolus.</title>
        <authorList>
            <consortium name="Lawrence Berkeley National Laboratory"/>
            <person name="Nybo J.L."/>
            <person name="Vesth T.C."/>
            <person name="Theobald S."/>
            <person name="Frisvad J.C."/>
            <person name="Larsen T.O."/>
            <person name="Kjaerboelling I."/>
            <person name="Rothschild-Mancinelli K."/>
            <person name="Lyhne E.K."/>
            <person name="Kogle M.E."/>
            <person name="Barry K."/>
            <person name="Clum A."/>
            <person name="Na H."/>
            <person name="Ledsgaard L."/>
            <person name="Lin J."/>
            <person name="Lipzen A."/>
            <person name="Kuo A."/>
            <person name="Riley R."/>
            <person name="Mondo S."/>
            <person name="Labutti K."/>
            <person name="Haridas S."/>
            <person name="Pangalinan J."/>
            <person name="Salamov A.A."/>
            <person name="Simmons B.A."/>
            <person name="Magnuson J.K."/>
            <person name="Chen J."/>
            <person name="Drula E."/>
            <person name="Henrissat B."/>
            <person name="Wiebenga A."/>
            <person name="Lubbers R.J."/>
            <person name="Gomes A.C."/>
            <person name="Makela M.R."/>
            <person name="Stajich J."/>
            <person name="Grigoriev I.V."/>
            <person name="Mortensen U.H."/>
            <person name="De Vries R.P."/>
            <person name="Baker S.E."/>
            <person name="Andersen M.R."/>
        </authorList>
    </citation>
    <scope>NUCLEOTIDE SEQUENCE [LARGE SCALE GENOMIC DNA]</scope>
    <source>
        <strain evidence="1 2">CBS 123904</strain>
    </source>
</reference>
<dbReference type="EMBL" id="JBFXLU010000031">
    <property type="protein sequence ID" value="KAL2851136.1"/>
    <property type="molecule type" value="Genomic_DNA"/>
</dbReference>
<proteinExistence type="predicted"/>
<evidence type="ECO:0008006" key="3">
    <source>
        <dbReference type="Google" id="ProtNLM"/>
    </source>
</evidence>
<dbReference type="PANTHER" id="PTHR37540:SF5">
    <property type="entry name" value="TRANSCRIPTION FACTOR DOMAIN-CONTAINING PROTEIN"/>
    <property type="match status" value="1"/>
</dbReference>
<protein>
    <recommendedName>
        <fullName evidence="3">Fungal-specific transcription factor domain-containing protein</fullName>
    </recommendedName>
</protein>
<name>A0ABR4KFT0_9EURO</name>
<dbReference type="PANTHER" id="PTHR37540">
    <property type="entry name" value="TRANSCRIPTION FACTOR (ACR-2), PUTATIVE-RELATED-RELATED"/>
    <property type="match status" value="1"/>
</dbReference>
<comment type="caution">
    <text evidence="1">The sequence shown here is derived from an EMBL/GenBank/DDBJ whole genome shotgun (WGS) entry which is preliminary data.</text>
</comment>
<dbReference type="Proteomes" id="UP001610446">
    <property type="component" value="Unassembled WGS sequence"/>
</dbReference>